<dbReference type="InterPro" id="IPR011006">
    <property type="entry name" value="CheY-like_superfamily"/>
</dbReference>
<feature type="modified residue" description="4-aspartylphosphate" evidence="2">
    <location>
        <position position="61"/>
    </location>
</feature>
<protein>
    <submittedName>
        <fullName evidence="5">DNA-binding response regulator</fullName>
    </submittedName>
</protein>
<evidence type="ECO:0000259" key="3">
    <source>
        <dbReference type="PROSITE" id="PS50110"/>
    </source>
</evidence>
<dbReference type="Pfam" id="PF04397">
    <property type="entry name" value="LytTR"/>
    <property type="match status" value="1"/>
</dbReference>
<dbReference type="Proteomes" id="UP000235916">
    <property type="component" value="Unassembled WGS sequence"/>
</dbReference>
<dbReference type="PROSITE" id="PS50930">
    <property type="entry name" value="HTH_LYTTR"/>
    <property type="match status" value="1"/>
</dbReference>
<gene>
    <name evidence="5" type="ORF">C1O66_17725</name>
</gene>
<accession>A0A2N8L0D8</accession>
<dbReference type="SMART" id="SM00448">
    <property type="entry name" value="REC"/>
    <property type="match status" value="1"/>
</dbReference>
<feature type="domain" description="Response regulatory" evidence="3">
    <location>
        <begin position="10"/>
        <end position="121"/>
    </location>
</feature>
<keyword evidence="1 5" id="KW-0238">DNA-binding</keyword>
<proteinExistence type="predicted"/>
<dbReference type="GO" id="GO:0000156">
    <property type="term" value="F:phosphorelay response regulator activity"/>
    <property type="evidence" value="ECO:0007669"/>
    <property type="project" value="TreeGrafter"/>
</dbReference>
<dbReference type="PANTHER" id="PTHR48111:SF69">
    <property type="entry name" value="RESPONSE REGULATOR RECEIVER"/>
    <property type="match status" value="1"/>
</dbReference>
<evidence type="ECO:0000313" key="5">
    <source>
        <dbReference type="EMBL" id="PND39180.1"/>
    </source>
</evidence>
<dbReference type="OrthoDB" id="8889669at2"/>
<feature type="domain" description="HTH LytTR-type" evidence="4">
    <location>
        <begin position="138"/>
        <end position="242"/>
    </location>
</feature>
<dbReference type="AlphaFoldDB" id="A0A2N8L0D8"/>
<dbReference type="Gene3D" id="2.40.50.1020">
    <property type="entry name" value="LytTr DNA-binding domain"/>
    <property type="match status" value="1"/>
</dbReference>
<dbReference type="SMART" id="SM00850">
    <property type="entry name" value="LytTR"/>
    <property type="match status" value="1"/>
</dbReference>
<evidence type="ECO:0000256" key="1">
    <source>
        <dbReference type="ARBA" id="ARBA00023125"/>
    </source>
</evidence>
<dbReference type="PROSITE" id="PS50110">
    <property type="entry name" value="RESPONSE_REGULATORY"/>
    <property type="match status" value="1"/>
</dbReference>
<keyword evidence="2" id="KW-0597">Phosphoprotein</keyword>
<keyword evidence="6" id="KW-1185">Reference proteome</keyword>
<reference evidence="5 6" key="1">
    <citation type="submission" date="2018-01" db="EMBL/GenBank/DDBJ databases">
        <title>Draft genome sequence of Paucibacter aquatile CR182 isolated from freshwater of the Nakdong River.</title>
        <authorList>
            <person name="Choi A."/>
            <person name="Chung E.J."/>
        </authorList>
    </citation>
    <scope>NUCLEOTIDE SEQUENCE [LARGE SCALE GENOMIC DNA]</scope>
    <source>
        <strain evidence="5 6">CR182</strain>
    </source>
</reference>
<dbReference type="EMBL" id="POSP01000003">
    <property type="protein sequence ID" value="PND39180.1"/>
    <property type="molecule type" value="Genomic_DNA"/>
</dbReference>
<dbReference type="GO" id="GO:0006355">
    <property type="term" value="P:regulation of DNA-templated transcription"/>
    <property type="evidence" value="ECO:0007669"/>
    <property type="project" value="TreeGrafter"/>
</dbReference>
<dbReference type="GO" id="GO:0000976">
    <property type="term" value="F:transcription cis-regulatory region binding"/>
    <property type="evidence" value="ECO:0007669"/>
    <property type="project" value="TreeGrafter"/>
</dbReference>
<evidence type="ECO:0000313" key="6">
    <source>
        <dbReference type="Proteomes" id="UP000235916"/>
    </source>
</evidence>
<dbReference type="SUPFAM" id="SSF52172">
    <property type="entry name" value="CheY-like"/>
    <property type="match status" value="1"/>
</dbReference>
<dbReference type="GO" id="GO:0005829">
    <property type="term" value="C:cytosol"/>
    <property type="evidence" value="ECO:0007669"/>
    <property type="project" value="TreeGrafter"/>
</dbReference>
<dbReference type="RefSeq" id="WP_102769100.1">
    <property type="nucleotide sequence ID" value="NZ_POSP01000003.1"/>
</dbReference>
<comment type="caution">
    <text evidence="5">The sequence shown here is derived from an EMBL/GenBank/DDBJ whole genome shotgun (WGS) entry which is preliminary data.</text>
</comment>
<organism evidence="5 6">
    <name type="scientific">Kinneretia aquatilis</name>
    <dbReference type="NCBI Taxonomy" id="2070761"/>
    <lineage>
        <taxon>Bacteria</taxon>
        <taxon>Pseudomonadati</taxon>
        <taxon>Pseudomonadota</taxon>
        <taxon>Betaproteobacteria</taxon>
        <taxon>Burkholderiales</taxon>
        <taxon>Sphaerotilaceae</taxon>
        <taxon>Roseateles</taxon>
    </lineage>
</organism>
<dbReference type="Gene3D" id="3.40.50.2300">
    <property type="match status" value="1"/>
</dbReference>
<sequence length="243" mass="27246">MTMMKPSHLRLLLVDDERLARLELRRLLAAHDDVEVLAEASSGEEALALHAQLQPHALLLDVQMPEQDGLAVARALNAEARIIFCTAHASFAVEAFDLNALDYLVKPVAAERLAQALQRLRAELHHASGPYLPDEHRVLLRRGDQMALIRLGDIALIESRDNYLELHTPQGVFLLAGSLSRLLPRLDPQRYQQINRQALVRLDAIARLQPGDDSSLQLQLHSGPWLTVSRRQSQALRQRFSLG</sequence>
<dbReference type="GO" id="GO:0032993">
    <property type="term" value="C:protein-DNA complex"/>
    <property type="evidence" value="ECO:0007669"/>
    <property type="project" value="TreeGrafter"/>
</dbReference>
<name>A0A2N8L0D8_9BURK</name>
<dbReference type="InterPro" id="IPR007492">
    <property type="entry name" value="LytTR_DNA-bd_dom"/>
</dbReference>
<dbReference type="PANTHER" id="PTHR48111">
    <property type="entry name" value="REGULATOR OF RPOS"/>
    <property type="match status" value="1"/>
</dbReference>
<evidence type="ECO:0000259" key="4">
    <source>
        <dbReference type="PROSITE" id="PS50930"/>
    </source>
</evidence>
<dbReference type="Pfam" id="PF00072">
    <property type="entry name" value="Response_reg"/>
    <property type="match status" value="1"/>
</dbReference>
<evidence type="ECO:0000256" key="2">
    <source>
        <dbReference type="PROSITE-ProRule" id="PRU00169"/>
    </source>
</evidence>
<dbReference type="InterPro" id="IPR039420">
    <property type="entry name" value="WalR-like"/>
</dbReference>
<dbReference type="InterPro" id="IPR001789">
    <property type="entry name" value="Sig_transdc_resp-reg_receiver"/>
</dbReference>